<accession>A0A382T7W8</accession>
<proteinExistence type="predicted"/>
<evidence type="ECO:0000313" key="1">
    <source>
        <dbReference type="EMBL" id="SVD17912.1"/>
    </source>
</evidence>
<sequence length="107" mass="11841">MSLDATQLRQMVIKPALEKLGLWSMAAEELVLGTAIVESAAIYLRQHGAGPALGLWQVEPATHDDLYTNYLSYRQELGSRLMELRSPALSMSENLATNLMYGAEVCR</sequence>
<protein>
    <recommendedName>
        <fullName evidence="2">Transglycosylase SLT domain-containing protein</fullName>
    </recommendedName>
</protein>
<name>A0A382T7W8_9ZZZZ</name>
<dbReference type="AlphaFoldDB" id="A0A382T7W8"/>
<reference evidence="1" key="1">
    <citation type="submission" date="2018-05" db="EMBL/GenBank/DDBJ databases">
        <authorList>
            <person name="Lanie J.A."/>
            <person name="Ng W.-L."/>
            <person name="Kazmierczak K.M."/>
            <person name="Andrzejewski T.M."/>
            <person name="Davidsen T.M."/>
            <person name="Wayne K.J."/>
            <person name="Tettelin H."/>
            <person name="Glass J.I."/>
            <person name="Rusch D."/>
            <person name="Podicherti R."/>
            <person name="Tsui H.-C.T."/>
            <person name="Winkler M.E."/>
        </authorList>
    </citation>
    <scope>NUCLEOTIDE SEQUENCE</scope>
</reference>
<gene>
    <name evidence="1" type="ORF">METZ01_LOCUS370766</name>
</gene>
<dbReference type="EMBL" id="UINC01134393">
    <property type="protein sequence ID" value="SVD17912.1"/>
    <property type="molecule type" value="Genomic_DNA"/>
</dbReference>
<evidence type="ECO:0008006" key="2">
    <source>
        <dbReference type="Google" id="ProtNLM"/>
    </source>
</evidence>
<organism evidence="1">
    <name type="scientific">marine metagenome</name>
    <dbReference type="NCBI Taxonomy" id="408172"/>
    <lineage>
        <taxon>unclassified sequences</taxon>
        <taxon>metagenomes</taxon>
        <taxon>ecological metagenomes</taxon>
    </lineage>
</organism>